<reference evidence="2 3" key="1">
    <citation type="submission" date="2024-04" db="EMBL/GenBank/DDBJ databases">
        <title>Phyllosticta paracitricarpa is synonymous to the EU quarantine fungus P. citricarpa based on phylogenomic analyses.</title>
        <authorList>
            <consortium name="Lawrence Berkeley National Laboratory"/>
            <person name="Van Ingen-Buijs V.A."/>
            <person name="Van Westerhoven A.C."/>
            <person name="Haridas S."/>
            <person name="Skiadas P."/>
            <person name="Martin F."/>
            <person name="Groenewald J.Z."/>
            <person name="Crous P.W."/>
            <person name="Seidl M.F."/>
        </authorList>
    </citation>
    <scope>NUCLEOTIDE SEQUENCE [LARGE SCALE GENOMIC DNA]</scope>
    <source>
        <strain evidence="2 3">CBS 122670</strain>
    </source>
</reference>
<evidence type="ECO:0000313" key="2">
    <source>
        <dbReference type="EMBL" id="KAK7555826.1"/>
    </source>
</evidence>
<proteinExistence type="predicted"/>
<sequence length="391" mass="42800">MSSDLLTSDITKANGVSAFINALKTTSFSKLEGEEMKQVMERVAKLAADTSEAKKAPLQAPEGTKAKWSEMLGEVADQARADKEAQKKHQSKTSWLKLFSDIDEFQKKLRPSDPQIQKRIQDIEEHWGVATANRYMKLSPSTLGHLVTIAANADHAAAVSYLNAEVVSRKERKANGGRGNIPTGLGITPSDAKNVKAKVQAETPVPTLSTDLLAKHKLRVSKTTGLLKPVEGDESDEEVDLSEDEESGSGQENEDKVEEDDDQEQNDDANDEEEECEDSKDQAEAEPSIATSADSGEEKDQEGEGEGDESNSNKKEDEVADGEFDNEDAEQHIKTTQKVEGSEDDCNESNTGLYTCTGVKRQLEEQEDAQQSEKRVRLSVDGVEEPVKEDA</sequence>
<name>A0ABR1MQ37_9PEZI</name>
<feature type="compositionally biased region" description="Acidic residues" evidence="1">
    <location>
        <begin position="318"/>
        <end position="328"/>
    </location>
</feature>
<feature type="region of interest" description="Disordered" evidence="1">
    <location>
        <begin position="173"/>
        <end position="203"/>
    </location>
</feature>
<protein>
    <submittedName>
        <fullName evidence="2">Uncharacterized protein</fullName>
    </submittedName>
</protein>
<comment type="caution">
    <text evidence="2">The sequence shown here is derived from an EMBL/GenBank/DDBJ whole genome shotgun (WGS) entry which is preliminary data.</text>
</comment>
<keyword evidence="3" id="KW-1185">Reference proteome</keyword>
<feature type="compositionally biased region" description="Acidic residues" evidence="1">
    <location>
        <begin position="255"/>
        <end position="278"/>
    </location>
</feature>
<dbReference type="Proteomes" id="UP001365128">
    <property type="component" value="Unassembled WGS sequence"/>
</dbReference>
<evidence type="ECO:0000313" key="3">
    <source>
        <dbReference type="Proteomes" id="UP001365128"/>
    </source>
</evidence>
<gene>
    <name evidence="2" type="ORF">IWX46DRAFT_142134</name>
</gene>
<accession>A0ABR1MQ37</accession>
<feature type="compositionally biased region" description="Acidic residues" evidence="1">
    <location>
        <begin position="295"/>
        <end position="309"/>
    </location>
</feature>
<organism evidence="2 3">
    <name type="scientific">Phyllosticta citricarpa</name>
    <dbReference type="NCBI Taxonomy" id="55181"/>
    <lineage>
        <taxon>Eukaryota</taxon>
        <taxon>Fungi</taxon>
        <taxon>Dikarya</taxon>
        <taxon>Ascomycota</taxon>
        <taxon>Pezizomycotina</taxon>
        <taxon>Dothideomycetes</taxon>
        <taxon>Dothideomycetes incertae sedis</taxon>
        <taxon>Botryosphaeriales</taxon>
        <taxon>Phyllostictaceae</taxon>
        <taxon>Phyllosticta</taxon>
    </lineage>
</organism>
<dbReference type="EMBL" id="JBBPDW010000002">
    <property type="protein sequence ID" value="KAK7555826.1"/>
    <property type="molecule type" value="Genomic_DNA"/>
</dbReference>
<evidence type="ECO:0000256" key="1">
    <source>
        <dbReference type="SAM" id="MobiDB-lite"/>
    </source>
</evidence>
<feature type="region of interest" description="Disordered" evidence="1">
    <location>
        <begin position="224"/>
        <end position="391"/>
    </location>
</feature>
<feature type="compositionally biased region" description="Acidic residues" evidence="1">
    <location>
        <begin position="232"/>
        <end position="247"/>
    </location>
</feature>